<dbReference type="InterPro" id="IPR018496">
    <property type="entry name" value="PsdUridine_synth_RsuA/RluB_CS"/>
</dbReference>
<dbReference type="InterPro" id="IPR006145">
    <property type="entry name" value="PsdUridine_synth_RsuA/RluA"/>
</dbReference>
<dbReference type="SMART" id="SM00363">
    <property type="entry name" value="S4"/>
    <property type="match status" value="1"/>
</dbReference>
<feature type="domain" description="RNA-binding S4" evidence="5">
    <location>
        <begin position="2"/>
        <end position="60"/>
    </location>
</feature>
<comment type="similarity">
    <text evidence="1 4">Belongs to the pseudouridine synthase RsuA family.</text>
</comment>
<dbReference type="InterPro" id="IPR000748">
    <property type="entry name" value="PsdUridine_synth_RsuA/RluB/E/F"/>
</dbReference>
<dbReference type="PROSITE" id="PS50889">
    <property type="entry name" value="S4"/>
    <property type="match status" value="1"/>
</dbReference>
<proteinExistence type="inferred from homology"/>
<evidence type="ECO:0000259" key="5">
    <source>
        <dbReference type="SMART" id="SM00363"/>
    </source>
</evidence>
<evidence type="ECO:0000313" key="6">
    <source>
        <dbReference type="EMBL" id="MFC4738003.1"/>
    </source>
</evidence>
<dbReference type="Pfam" id="PF01479">
    <property type="entry name" value="S4"/>
    <property type="match status" value="1"/>
</dbReference>
<evidence type="ECO:0000256" key="4">
    <source>
        <dbReference type="RuleBase" id="RU003887"/>
    </source>
</evidence>
<evidence type="ECO:0000256" key="3">
    <source>
        <dbReference type="PROSITE-ProRule" id="PRU00182"/>
    </source>
</evidence>
<dbReference type="GO" id="GO:0016853">
    <property type="term" value="F:isomerase activity"/>
    <property type="evidence" value="ECO:0007669"/>
    <property type="project" value="UniProtKB-KW"/>
</dbReference>
<dbReference type="NCBIfam" id="TIGR00093">
    <property type="entry name" value="pseudouridine synthase"/>
    <property type="match status" value="1"/>
</dbReference>
<accession>A0ABV9NXG9</accession>
<evidence type="ECO:0000256" key="1">
    <source>
        <dbReference type="ARBA" id="ARBA00008348"/>
    </source>
</evidence>
<dbReference type="InterPro" id="IPR020094">
    <property type="entry name" value="TruA/RsuA/RluB/E/F_N"/>
</dbReference>
<dbReference type="RefSeq" id="WP_377910596.1">
    <property type="nucleotide sequence ID" value="NZ_JBHSGK010000021.1"/>
</dbReference>
<keyword evidence="3" id="KW-0694">RNA-binding</keyword>
<evidence type="ECO:0000313" key="7">
    <source>
        <dbReference type="Proteomes" id="UP001595896"/>
    </source>
</evidence>
<comment type="caution">
    <text evidence="6">The sequence shown here is derived from an EMBL/GenBank/DDBJ whole genome shotgun (WGS) entry which is preliminary data.</text>
</comment>
<dbReference type="SUPFAM" id="SSF55174">
    <property type="entry name" value="Alpha-L RNA-binding motif"/>
    <property type="match status" value="1"/>
</dbReference>
<dbReference type="Gene3D" id="3.30.70.1560">
    <property type="entry name" value="Alpha-L RNA-binding motif"/>
    <property type="match status" value="1"/>
</dbReference>
<organism evidence="6 7">
    <name type="scientific">Bacillus daqingensis</name>
    <dbReference type="NCBI Taxonomy" id="872396"/>
    <lineage>
        <taxon>Bacteria</taxon>
        <taxon>Bacillati</taxon>
        <taxon>Bacillota</taxon>
        <taxon>Bacilli</taxon>
        <taxon>Bacillales</taxon>
        <taxon>Bacillaceae</taxon>
        <taxon>Bacillus</taxon>
    </lineage>
</organism>
<dbReference type="EC" id="5.4.99.-" evidence="4"/>
<dbReference type="CDD" id="cd02870">
    <property type="entry name" value="PseudoU_synth_RsuA_like"/>
    <property type="match status" value="1"/>
</dbReference>
<dbReference type="PANTHER" id="PTHR47683">
    <property type="entry name" value="PSEUDOURIDINE SYNTHASE FAMILY PROTEIN-RELATED"/>
    <property type="match status" value="1"/>
</dbReference>
<name>A0ABV9NXG9_9BACI</name>
<sequence>MERLQKIIAAAGISSRRKAEKLIEDGKVQVNGEKVTELGRKADAARDTILVDGVPLQKESPVYYVLYKPSGVISSAKDEAGRKTVVDYIDTDKRIYPVGRLDYDTSGIIILTNDGEFANTLMHPKYQIEKAYLAKVEGIPSRQLLKKLQNGIPIEGKKTAPAFVKVRKTDQRKGTSLVEIVIHEGRNRQVRKMFDAIGHPVLKLRRERYGVLDTSGLNAGEYRELKPHEVKKLRDSAVT</sequence>
<dbReference type="CDD" id="cd00165">
    <property type="entry name" value="S4"/>
    <property type="match status" value="1"/>
</dbReference>
<dbReference type="InterPro" id="IPR020103">
    <property type="entry name" value="PsdUridine_synth_cat_dom_sf"/>
</dbReference>
<dbReference type="InterPro" id="IPR050343">
    <property type="entry name" value="RsuA_PseudoU_synthase"/>
</dbReference>
<keyword evidence="2 4" id="KW-0413">Isomerase</keyword>
<reference evidence="7" key="1">
    <citation type="journal article" date="2019" name="Int. J. Syst. Evol. Microbiol.">
        <title>The Global Catalogue of Microorganisms (GCM) 10K type strain sequencing project: providing services to taxonomists for standard genome sequencing and annotation.</title>
        <authorList>
            <consortium name="The Broad Institute Genomics Platform"/>
            <consortium name="The Broad Institute Genome Sequencing Center for Infectious Disease"/>
            <person name="Wu L."/>
            <person name="Ma J."/>
        </authorList>
    </citation>
    <scope>NUCLEOTIDE SEQUENCE [LARGE SCALE GENOMIC DNA]</scope>
    <source>
        <strain evidence="7">JCM 12165</strain>
    </source>
</reference>
<dbReference type="EMBL" id="JBHSGK010000021">
    <property type="protein sequence ID" value="MFC4738003.1"/>
    <property type="molecule type" value="Genomic_DNA"/>
</dbReference>
<dbReference type="Gene3D" id="3.30.70.580">
    <property type="entry name" value="Pseudouridine synthase I, catalytic domain, N-terminal subdomain"/>
    <property type="match status" value="1"/>
</dbReference>
<dbReference type="SUPFAM" id="SSF55120">
    <property type="entry name" value="Pseudouridine synthase"/>
    <property type="match status" value="1"/>
</dbReference>
<dbReference type="Gene3D" id="3.10.290.10">
    <property type="entry name" value="RNA-binding S4 domain"/>
    <property type="match status" value="1"/>
</dbReference>
<dbReference type="PROSITE" id="PS01149">
    <property type="entry name" value="PSI_RSU"/>
    <property type="match status" value="1"/>
</dbReference>
<dbReference type="PANTHER" id="PTHR47683:SF2">
    <property type="entry name" value="RNA-BINDING S4 DOMAIN-CONTAINING PROTEIN"/>
    <property type="match status" value="1"/>
</dbReference>
<dbReference type="InterPro" id="IPR002942">
    <property type="entry name" value="S4_RNA-bd"/>
</dbReference>
<dbReference type="Proteomes" id="UP001595896">
    <property type="component" value="Unassembled WGS sequence"/>
</dbReference>
<dbReference type="InterPro" id="IPR042092">
    <property type="entry name" value="PsdUridine_s_RsuA/RluB/E/F_cat"/>
</dbReference>
<dbReference type="InterPro" id="IPR036986">
    <property type="entry name" value="S4_RNA-bd_sf"/>
</dbReference>
<dbReference type="Pfam" id="PF00849">
    <property type="entry name" value="PseudoU_synth_2"/>
    <property type="match status" value="1"/>
</dbReference>
<gene>
    <name evidence="6" type="ORF">ACFO4L_15625</name>
</gene>
<keyword evidence="7" id="KW-1185">Reference proteome</keyword>
<evidence type="ECO:0000256" key="2">
    <source>
        <dbReference type="ARBA" id="ARBA00023235"/>
    </source>
</evidence>
<protein>
    <recommendedName>
        <fullName evidence="4">Pseudouridine synthase</fullName>
        <ecNumber evidence="4">5.4.99.-</ecNumber>
    </recommendedName>
</protein>